<comment type="caution">
    <text evidence="1">The sequence shown here is derived from an EMBL/GenBank/DDBJ whole genome shotgun (WGS) entry which is preliminary data.</text>
</comment>
<reference evidence="1 2" key="1">
    <citation type="journal article" date="2021" name="J. Hered.">
        <title>A chromosome-level genome assembly of the parasitoid wasp, Cotesia glomerata (Hymenoptera: Braconidae).</title>
        <authorList>
            <person name="Pinto B.J."/>
            <person name="Weis J.J."/>
            <person name="Gamble T."/>
            <person name="Ode P.J."/>
            <person name="Paul R."/>
            <person name="Zaspel J.M."/>
        </authorList>
    </citation>
    <scope>NUCLEOTIDE SEQUENCE [LARGE SCALE GENOMIC DNA]</scope>
    <source>
        <strain evidence="1">CgM1</strain>
    </source>
</reference>
<keyword evidence="2" id="KW-1185">Reference proteome</keyword>
<evidence type="ECO:0000313" key="1">
    <source>
        <dbReference type="EMBL" id="KAH0550549.1"/>
    </source>
</evidence>
<name>A0AAV7HZA7_COTGL</name>
<gene>
    <name evidence="1" type="ORF">KQX54_020126</name>
</gene>
<dbReference type="AlphaFoldDB" id="A0AAV7HZA7"/>
<evidence type="ECO:0000313" key="2">
    <source>
        <dbReference type="Proteomes" id="UP000826195"/>
    </source>
</evidence>
<dbReference type="Proteomes" id="UP000826195">
    <property type="component" value="Unassembled WGS sequence"/>
</dbReference>
<sequence length="135" mass="15169">MNLQSRICKRTIIVKCRVVYDICAPVARQQSTASLPLLGDIDGTVIPPSNGVKISQLNKPFSDFILIDDDYPLISDKIRYEAYNTLVSAELKDGRWKGCEDLRMKRRIRWYLTSGMERGVFSTSASSDGGHQAVQ</sequence>
<proteinExistence type="predicted"/>
<protein>
    <submittedName>
        <fullName evidence="1">Uncharacterized protein</fullName>
    </submittedName>
</protein>
<organism evidence="1 2">
    <name type="scientific">Cotesia glomerata</name>
    <name type="common">Lepidopteran parasitic wasp</name>
    <name type="synonym">Apanteles glomeratus</name>
    <dbReference type="NCBI Taxonomy" id="32391"/>
    <lineage>
        <taxon>Eukaryota</taxon>
        <taxon>Metazoa</taxon>
        <taxon>Ecdysozoa</taxon>
        <taxon>Arthropoda</taxon>
        <taxon>Hexapoda</taxon>
        <taxon>Insecta</taxon>
        <taxon>Pterygota</taxon>
        <taxon>Neoptera</taxon>
        <taxon>Endopterygota</taxon>
        <taxon>Hymenoptera</taxon>
        <taxon>Apocrita</taxon>
        <taxon>Ichneumonoidea</taxon>
        <taxon>Braconidae</taxon>
        <taxon>Microgastrinae</taxon>
        <taxon>Cotesia</taxon>
    </lineage>
</organism>
<dbReference type="EMBL" id="JAHXZJ010001864">
    <property type="protein sequence ID" value="KAH0550549.1"/>
    <property type="molecule type" value="Genomic_DNA"/>
</dbReference>
<accession>A0AAV7HZA7</accession>